<evidence type="ECO:0000259" key="9">
    <source>
        <dbReference type="Pfam" id="PF14681"/>
    </source>
</evidence>
<dbReference type="GO" id="GO:0005524">
    <property type="term" value="F:ATP binding"/>
    <property type="evidence" value="ECO:0007669"/>
    <property type="project" value="UniProtKB-KW"/>
</dbReference>
<dbReference type="Gene3D" id="3.40.50.300">
    <property type="entry name" value="P-loop containing nucleotide triphosphate hydrolases"/>
    <property type="match status" value="1"/>
</dbReference>
<evidence type="ECO:0000256" key="5">
    <source>
        <dbReference type="ARBA" id="ARBA00022777"/>
    </source>
</evidence>
<feature type="domain" description="Phosphoribulokinase/uridine kinase" evidence="8">
    <location>
        <begin position="64"/>
        <end position="252"/>
    </location>
</feature>
<reference evidence="11" key="1">
    <citation type="journal article" date="2015" name="J. Biotechnol.">
        <title>The structure of the Cyberlindnera jadinii genome and its relation to Candida utilis analyzed by the occurrence of single nucleotide polymorphisms.</title>
        <authorList>
            <person name="Rupp O."/>
            <person name="Brinkrolf K."/>
            <person name="Buerth C."/>
            <person name="Kunigo M."/>
            <person name="Schneider J."/>
            <person name="Jaenicke S."/>
            <person name="Goesmann A."/>
            <person name="Puehler A."/>
            <person name="Jaeger K.-E."/>
            <person name="Ernst J.F."/>
        </authorList>
    </citation>
    <scope>NUCLEOTIDE SEQUENCE [LARGE SCALE GENOMIC DNA]</scope>
    <source>
        <strain evidence="11">ATCC 18201 / CBS 1600 / BCRC 20928 / JCM 3617 / NBRC 0987 / NRRL Y-1542</strain>
    </source>
</reference>
<dbReference type="FunFam" id="3.40.50.300:FF:000339">
    <property type="entry name" value="Uridine kinase"/>
    <property type="match status" value="1"/>
</dbReference>
<keyword evidence="4 6" id="KW-0547">Nucleotide-binding</keyword>
<dbReference type="InterPro" id="IPR006083">
    <property type="entry name" value="PRK/URK"/>
</dbReference>
<evidence type="ECO:0000313" key="11">
    <source>
        <dbReference type="Proteomes" id="UP000038830"/>
    </source>
</evidence>
<sequence length="502" mass="56345">MANQSSSPPLRSRRGSKRIAPSEQGSFFPRSSSSSLLASQSSDVIQADGDVDVNYTPPWTEPYVIGIAGPSGSGKTSVASRIIHEINTPWTVLLSLDNFYRPLTPKQLEMAFDNEYDFDNPNAVDLDCCYECVKSLKGGHKTQIPIYSFAKHDREKDRCITIYGANVIIIEGIYALAHEKLRDLMHLKIYVDTDLDVCLARRLNRDIAQRGRDLQGAIQQWTKFVKPNAERYVKPTMSHADLIVPRGSDNVIAIDMLIRHIKKHLALKSEAHLQKIEKLTGKLSFTKENYPNLQILENTHQMRGIYTILLDRETSMDDFIFYFDRVAMTLINKALESCTEYREVVVETPLTAMKSVIPSSKFVAVNIVRSGDCFMHSLRKTLPEVAIGKLLIQSDATTGEPQLHTEALPQSIDDSNAKVLLFDAQIISGAGIIMAIQVLADHGVKPQNIVVITYLGSEVGLSRIMRAFKDVTVVVGMVGYRDNISKEPWFRKRFIDSKYFGT</sequence>
<dbReference type="PRINTS" id="PR00988">
    <property type="entry name" value="URIDINKINASE"/>
</dbReference>
<dbReference type="CDD" id="cd02023">
    <property type="entry name" value="UMPK"/>
    <property type="match status" value="1"/>
</dbReference>
<feature type="domain" description="Phosphoribosyltransferase" evidence="9">
    <location>
        <begin position="298"/>
        <end position="478"/>
    </location>
</feature>
<dbReference type="Pfam" id="PF00485">
    <property type="entry name" value="PRK"/>
    <property type="match status" value="1"/>
</dbReference>
<evidence type="ECO:0000256" key="4">
    <source>
        <dbReference type="ARBA" id="ARBA00022741"/>
    </source>
</evidence>
<protein>
    <recommendedName>
        <fullName evidence="6">Uridine kinase</fullName>
        <ecNumber evidence="6">2.7.1.48</ecNumber>
    </recommendedName>
</protein>
<dbReference type="AlphaFoldDB" id="A0A0H5C4M4"/>
<evidence type="ECO:0000256" key="6">
    <source>
        <dbReference type="RuleBase" id="RU003825"/>
    </source>
</evidence>
<gene>
    <name evidence="10" type="primary">URK1</name>
    <name evidence="10" type="ORF">BN1211_3404</name>
</gene>
<organism evidence="10 11">
    <name type="scientific">Cyberlindnera jadinii (strain ATCC 18201 / CBS 1600 / BCRC 20928 / JCM 3617 / NBRC 0987 / NRRL Y-1542)</name>
    <name type="common">Torula yeast</name>
    <name type="synonym">Candida utilis</name>
    <dbReference type="NCBI Taxonomy" id="983966"/>
    <lineage>
        <taxon>Eukaryota</taxon>
        <taxon>Fungi</taxon>
        <taxon>Dikarya</taxon>
        <taxon>Ascomycota</taxon>
        <taxon>Saccharomycotina</taxon>
        <taxon>Saccharomycetes</taxon>
        <taxon>Phaffomycetales</taxon>
        <taxon>Phaffomycetaceae</taxon>
        <taxon>Cyberlindnera</taxon>
    </lineage>
</organism>
<accession>A0A0H5C4M4</accession>
<dbReference type="GO" id="GO:0044211">
    <property type="term" value="P:CTP salvage"/>
    <property type="evidence" value="ECO:0007669"/>
    <property type="project" value="UniProtKB-UniPathway"/>
</dbReference>
<dbReference type="EMBL" id="CDQK01000004">
    <property type="protein sequence ID" value="CEP22938.1"/>
    <property type="molecule type" value="Genomic_DNA"/>
</dbReference>
<dbReference type="NCBIfam" id="NF004018">
    <property type="entry name" value="PRK05480.1"/>
    <property type="match status" value="1"/>
</dbReference>
<dbReference type="InterPro" id="IPR000836">
    <property type="entry name" value="PRTase_dom"/>
</dbReference>
<dbReference type="SUPFAM" id="SSF53271">
    <property type="entry name" value="PRTase-like"/>
    <property type="match status" value="1"/>
</dbReference>
<comment type="catalytic activity">
    <reaction evidence="6">
        <text>uridine + ATP = UMP + ADP + H(+)</text>
        <dbReference type="Rhea" id="RHEA:16825"/>
        <dbReference type="ChEBI" id="CHEBI:15378"/>
        <dbReference type="ChEBI" id="CHEBI:16704"/>
        <dbReference type="ChEBI" id="CHEBI:30616"/>
        <dbReference type="ChEBI" id="CHEBI:57865"/>
        <dbReference type="ChEBI" id="CHEBI:456216"/>
        <dbReference type="EC" id="2.7.1.48"/>
    </reaction>
</comment>
<dbReference type="UniPathway" id="UPA00574">
    <property type="reaction ID" value="UER00637"/>
</dbReference>
<dbReference type="SUPFAM" id="SSF52540">
    <property type="entry name" value="P-loop containing nucleoside triphosphate hydrolases"/>
    <property type="match status" value="1"/>
</dbReference>
<dbReference type="Proteomes" id="UP000038830">
    <property type="component" value="Unassembled WGS sequence"/>
</dbReference>
<evidence type="ECO:0000256" key="2">
    <source>
        <dbReference type="ARBA" id="ARBA00004784"/>
    </source>
</evidence>
<dbReference type="InterPro" id="IPR027417">
    <property type="entry name" value="P-loop_NTPase"/>
</dbReference>
<dbReference type="Pfam" id="PF14681">
    <property type="entry name" value="UPRTase"/>
    <property type="match status" value="1"/>
</dbReference>
<evidence type="ECO:0000256" key="3">
    <source>
        <dbReference type="ARBA" id="ARBA00022679"/>
    </source>
</evidence>
<dbReference type="GO" id="GO:0043771">
    <property type="term" value="F:cytidine kinase activity"/>
    <property type="evidence" value="ECO:0007669"/>
    <property type="project" value="RHEA"/>
</dbReference>
<dbReference type="NCBIfam" id="TIGR00235">
    <property type="entry name" value="udk"/>
    <property type="match status" value="1"/>
</dbReference>
<dbReference type="PANTHER" id="PTHR10285">
    <property type="entry name" value="URIDINE KINASE"/>
    <property type="match status" value="1"/>
</dbReference>
<keyword evidence="3 6" id="KW-0808">Transferase</keyword>
<comment type="similarity">
    <text evidence="6">Belongs to the uridine kinase family.</text>
</comment>
<dbReference type="GO" id="GO:0044206">
    <property type="term" value="P:UMP salvage"/>
    <property type="evidence" value="ECO:0007669"/>
    <property type="project" value="UniProtKB-UniPathway"/>
</dbReference>
<comment type="catalytic activity">
    <reaction evidence="6">
        <text>cytidine + ATP = CMP + ADP + H(+)</text>
        <dbReference type="Rhea" id="RHEA:24674"/>
        <dbReference type="ChEBI" id="CHEBI:15378"/>
        <dbReference type="ChEBI" id="CHEBI:17562"/>
        <dbReference type="ChEBI" id="CHEBI:30616"/>
        <dbReference type="ChEBI" id="CHEBI:60377"/>
        <dbReference type="ChEBI" id="CHEBI:456216"/>
        <dbReference type="EC" id="2.7.1.48"/>
    </reaction>
</comment>
<name>A0A0H5C4M4_CYBJN</name>
<evidence type="ECO:0000256" key="7">
    <source>
        <dbReference type="SAM" id="MobiDB-lite"/>
    </source>
</evidence>
<keyword evidence="5 6" id="KW-0418">Kinase</keyword>
<feature type="compositionally biased region" description="Low complexity" evidence="7">
    <location>
        <begin position="1"/>
        <end position="10"/>
    </location>
</feature>
<comment type="pathway">
    <text evidence="2 6">Pyrimidine metabolism; CTP biosynthesis via salvage pathway; CTP from cytidine: step 1/3.</text>
</comment>
<evidence type="ECO:0000313" key="10">
    <source>
        <dbReference type="EMBL" id="CEP22938.1"/>
    </source>
</evidence>
<dbReference type="InterPro" id="IPR029057">
    <property type="entry name" value="PRTase-like"/>
</dbReference>
<evidence type="ECO:0000259" key="8">
    <source>
        <dbReference type="Pfam" id="PF00485"/>
    </source>
</evidence>
<keyword evidence="6" id="KW-0067">ATP-binding</keyword>
<dbReference type="InterPro" id="IPR000764">
    <property type="entry name" value="Uridine_kinase-like"/>
</dbReference>
<dbReference type="UniPathway" id="UPA00579">
    <property type="reaction ID" value="UER00640"/>
</dbReference>
<dbReference type="Gene3D" id="3.40.50.2020">
    <property type="match status" value="1"/>
</dbReference>
<evidence type="ECO:0000256" key="1">
    <source>
        <dbReference type="ARBA" id="ARBA00004690"/>
    </source>
</evidence>
<feature type="region of interest" description="Disordered" evidence="7">
    <location>
        <begin position="1"/>
        <end position="34"/>
    </location>
</feature>
<dbReference type="GO" id="GO:0004849">
    <property type="term" value="F:uridine kinase activity"/>
    <property type="evidence" value="ECO:0007669"/>
    <property type="project" value="UniProtKB-EC"/>
</dbReference>
<feature type="compositionally biased region" description="Low complexity" evidence="7">
    <location>
        <begin position="22"/>
        <end position="34"/>
    </location>
</feature>
<proteinExistence type="inferred from homology"/>
<dbReference type="EC" id="2.7.1.48" evidence="6"/>
<comment type="pathway">
    <text evidence="1 6">Pyrimidine metabolism; UMP biosynthesis via salvage pathway; UMP from uridine: step 1/1.</text>
</comment>